<dbReference type="InterPro" id="IPR039538">
    <property type="entry name" value="BetI_C"/>
</dbReference>
<dbReference type="GO" id="GO:0000976">
    <property type="term" value="F:transcription cis-regulatory region binding"/>
    <property type="evidence" value="ECO:0007669"/>
    <property type="project" value="TreeGrafter"/>
</dbReference>
<dbReference type="InterPro" id="IPR023772">
    <property type="entry name" value="DNA-bd_HTH_TetR-type_CS"/>
</dbReference>
<dbReference type="InterPro" id="IPR001647">
    <property type="entry name" value="HTH_TetR"/>
</dbReference>
<dbReference type="SUPFAM" id="SSF46689">
    <property type="entry name" value="Homeodomain-like"/>
    <property type="match status" value="1"/>
</dbReference>
<dbReference type="InterPro" id="IPR050109">
    <property type="entry name" value="HTH-type_TetR-like_transc_reg"/>
</dbReference>
<dbReference type="AlphaFoldDB" id="A0A840IQE6"/>
<proteinExistence type="predicted"/>
<keyword evidence="3 5" id="KW-0238">DNA-binding</keyword>
<dbReference type="Gene3D" id="1.10.357.10">
    <property type="entry name" value="Tetracycline Repressor, domain 2"/>
    <property type="match status" value="1"/>
</dbReference>
<dbReference type="PANTHER" id="PTHR30055">
    <property type="entry name" value="HTH-TYPE TRANSCRIPTIONAL REGULATOR RUTR"/>
    <property type="match status" value="1"/>
</dbReference>
<comment type="caution">
    <text evidence="7">The sequence shown here is derived from an EMBL/GenBank/DDBJ whole genome shotgun (WGS) entry which is preliminary data.</text>
</comment>
<protein>
    <submittedName>
        <fullName evidence="7">AcrR family transcriptional regulator</fullName>
    </submittedName>
</protein>
<dbReference type="PANTHER" id="PTHR30055:SF229">
    <property type="entry name" value="HTH-TYPE TRANSCRIPTIONAL REPRESSOR RV1474C"/>
    <property type="match status" value="1"/>
</dbReference>
<keyword evidence="2" id="KW-0805">Transcription regulation</keyword>
<dbReference type="Pfam" id="PF13977">
    <property type="entry name" value="TetR_C_6"/>
    <property type="match status" value="1"/>
</dbReference>
<organism evidence="7 8">
    <name type="scientific">Amycolatopsis jiangsuensis</name>
    <dbReference type="NCBI Taxonomy" id="1181879"/>
    <lineage>
        <taxon>Bacteria</taxon>
        <taxon>Bacillati</taxon>
        <taxon>Actinomycetota</taxon>
        <taxon>Actinomycetes</taxon>
        <taxon>Pseudonocardiales</taxon>
        <taxon>Pseudonocardiaceae</taxon>
        <taxon>Amycolatopsis</taxon>
    </lineage>
</organism>
<dbReference type="InterPro" id="IPR036271">
    <property type="entry name" value="Tet_transcr_reg_TetR-rel_C_sf"/>
</dbReference>
<name>A0A840IQE6_9PSEU</name>
<keyword evidence="1" id="KW-0678">Repressor</keyword>
<dbReference type="Pfam" id="PF00440">
    <property type="entry name" value="TetR_N"/>
    <property type="match status" value="1"/>
</dbReference>
<evidence type="ECO:0000259" key="6">
    <source>
        <dbReference type="PROSITE" id="PS50977"/>
    </source>
</evidence>
<evidence type="ECO:0000256" key="3">
    <source>
        <dbReference type="ARBA" id="ARBA00023125"/>
    </source>
</evidence>
<sequence length="208" mass="23411">MPRVSQDHLDARRRQILDGSRVCFARHGYEGATVRRLEEATGLSRGAIFHHFRDKESLFLALAEDDAVRMADVVAEQGLVQVMRDLLAGRSEHPADWLGTRLEVSRRLRTDPEFRGRWAERSQQLTTATRERLERQREAGNLRDDVDVDVLTAFLELVLEGLVSHLAMGLPGDDLGPVLDLVEETVRRHRPGAGHEVPGTARTVRPGE</sequence>
<evidence type="ECO:0000256" key="5">
    <source>
        <dbReference type="PROSITE-ProRule" id="PRU00335"/>
    </source>
</evidence>
<dbReference type="EMBL" id="JACHMG010000001">
    <property type="protein sequence ID" value="MBB4683675.1"/>
    <property type="molecule type" value="Genomic_DNA"/>
</dbReference>
<dbReference type="Proteomes" id="UP000581769">
    <property type="component" value="Unassembled WGS sequence"/>
</dbReference>
<dbReference type="RefSeq" id="WP_184778316.1">
    <property type="nucleotide sequence ID" value="NZ_JACHMG010000001.1"/>
</dbReference>
<keyword evidence="8" id="KW-1185">Reference proteome</keyword>
<evidence type="ECO:0000256" key="1">
    <source>
        <dbReference type="ARBA" id="ARBA00022491"/>
    </source>
</evidence>
<dbReference type="GO" id="GO:0003700">
    <property type="term" value="F:DNA-binding transcription factor activity"/>
    <property type="evidence" value="ECO:0007669"/>
    <property type="project" value="TreeGrafter"/>
</dbReference>
<reference evidence="7 8" key="1">
    <citation type="submission" date="2020-08" db="EMBL/GenBank/DDBJ databases">
        <title>Sequencing the genomes of 1000 actinobacteria strains.</title>
        <authorList>
            <person name="Klenk H.-P."/>
        </authorList>
    </citation>
    <scope>NUCLEOTIDE SEQUENCE [LARGE SCALE GENOMIC DNA]</scope>
    <source>
        <strain evidence="7 8">DSM 45859</strain>
    </source>
</reference>
<dbReference type="PROSITE" id="PS01081">
    <property type="entry name" value="HTH_TETR_1"/>
    <property type="match status" value="1"/>
</dbReference>
<dbReference type="PROSITE" id="PS50977">
    <property type="entry name" value="HTH_TETR_2"/>
    <property type="match status" value="1"/>
</dbReference>
<evidence type="ECO:0000256" key="2">
    <source>
        <dbReference type="ARBA" id="ARBA00023015"/>
    </source>
</evidence>
<keyword evidence="4" id="KW-0804">Transcription</keyword>
<evidence type="ECO:0000313" key="7">
    <source>
        <dbReference type="EMBL" id="MBB4683675.1"/>
    </source>
</evidence>
<dbReference type="InterPro" id="IPR009057">
    <property type="entry name" value="Homeodomain-like_sf"/>
</dbReference>
<evidence type="ECO:0000313" key="8">
    <source>
        <dbReference type="Proteomes" id="UP000581769"/>
    </source>
</evidence>
<feature type="domain" description="HTH tetR-type" evidence="6">
    <location>
        <begin position="10"/>
        <end position="70"/>
    </location>
</feature>
<evidence type="ECO:0000256" key="4">
    <source>
        <dbReference type="ARBA" id="ARBA00023163"/>
    </source>
</evidence>
<dbReference type="PRINTS" id="PR00455">
    <property type="entry name" value="HTHTETR"/>
</dbReference>
<accession>A0A840IQE6</accession>
<dbReference type="SUPFAM" id="SSF48498">
    <property type="entry name" value="Tetracyclin repressor-like, C-terminal domain"/>
    <property type="match status" value="1"/>
</dbReference>
<feature type="DNA-binding region" description="H-T-H motif" evidence="5">
    <location>
        <begin position="33"/>
        <end position="52"/>
    </location>
</feature>
<gene>
    <name evidence="7" type="ORF">BJY18_001160</name>
</gene>